<keyword evidence="3" id="KW-1185">Reference proteome</keyword>
<feature type="region of interest" description="Disordered" evidence="1">
    <location>
        <begin position="202"/>
        <end position="242"/>
    </location>
</feature>
<dbReference type="Proteomes" id="UP001301769">
    <property type="component" value="Unassembled WGS sequence"/>
</dbReference>
<name>A0AAN6Y866_9PEZI</name>
<comment type="caution">
    <text evidence="2">The sequence shown here is derived from an EMBL/GenBank/DDBJ whole genome shotgun (WGS) entry which is preliminary data.</text>
</comment>
<sequence>MSSSAMLHDDGTNPKEIKQWLDQIRSTVSYRNQIHSPADVEIKKLFQYEASRKVPSASKIGKEDVLHFKILWVSHEYSDLFRKDKWAEFVSPEVAKDAISLVKNNTSIKEYINGAETNAKIGGQFANIHRLQQVVKSTEDKPDMNSNTQKVGMVPRRSTRLAGGGSGVGDITQGIASLDVSSSGNNTKKIRGGFRQTIKMAFTPGKSKENSNTKGKNIAPATTATSKRDDETGSGRSSAAGSDASAVSFSSILSPGGMLPINAQAEDEEVVNVALVAYLITLGLQAPTSGFSKVQWMPSRKQFYIGQNVCEARTDGYLKALAFPDTTLAICEVKPFTRKKVRTQLEWQEGCQMAAWISHMANTGQDDEAGLGLLHSPDDNLRRRLLVSQDHQQIYITIAEYGDKYVKYLFDGEMPRNSGSSAGMGGHSSARTSGSSGSGWVDNGFLTMNTYGPFSTMQSSHRRALCTILYAFTEQLSLPLRNKMNF</sequence>
<evidence type="ECO:0000313" key="2">
    <source>
        <dbReference type="EMBL" id="KAK4213913.1"/>
    </source>
</evidence>
<reference evidence="2" key="1">
    <citation type="journal article" date="2023" name="Mol. Phylogenet. Evol.">
        <title>Genome-scale phylogeny and comparative genomics of the fungal order Sordariales.</title>
        <authorList>
            <person name="Hensen N."/>
            <person name="Bonometti L."/>
            <person name="Westerberg I."/>
            <person name="Brannstrom I.O."/>
            <person name="Guillou S."/>
            <person name="Cros-Aarteil S."/>
            <person name="Calhoun S."/>
            <person name="Haridas S."/>
            <person name="Kuo A."/>
            <person name="Mondo S."/>
            <person name="Pangilinan J."/>
            <person name="Riley R."/>
            <person name="LaButti K."/>
            <person name="Andreopoulos B."/>
            <person name="Lipzen A."/>
            <person name="Chen C."/>
            <person name="Yan M."/>
            <person name="Daum C."/>
            <person name="Ng V."/>
            <person name="Clum A."/>
            <person name="Steindorff A."/>
            <person name="Ohm R.A."/>
            <person name="Martin F."/>
            <person name="Silar P."/>
            <person name="Natvig D.O."/>
            <person name="Lalanne C."/>
            <person name="Gautier V."/>
            <person name="Ament-Velasquez S.L."/>
            <person name="Kruys A."/>
            <person name="Hutchinson M.I."/>
            <person name="Powell A.J."/>
            <person name="Barry K."/>
            <person name="Miller A.N."/>
            <person name="Grigoriev I.V."/>
            <person name="Debuchy R."/>
            <person name="Gladieux P."/>
            <person name="Hiltunen Thoren M."/>
            <person name="Johannesson H."/>
        </authorList>
    </citation>
    <scope>NUCLEOTIDE SEQUENCE</scope>
    <source>
        <strain evidence="2">PSN293</strain>
    </source>
</reference>
<dbReference type="EMBL" id="MU858102">
    <property type="protein sequence ID" value="KAK4213913.1"/>
    <property type="molecule type" value="Genomic_DNA"/>
</dbReference>
<evidence type="ECO:0000256" key="1">
    <source>
        <dbReference type="SAM" id="MobiDB-lite"/>
    </source>
</evidence>
<evidence type="ECO:0000313" key="3">
    <source>
        <dbReference type="Proteomes" id="UP001301769"/>
    </source>
</evidence>
<protein>
    <submittedName>
        <fullName evidence="2">Uncharacterized protein</fullName>
    </submittedName>
</protein>
<feature type="compositionally biased region" description="Polar residues" evidence="1">
    <location>
        <begin position="212"/>
        <end position="225"/>
    </location>
</feature>
<organism evidence="2 3">
    <name type="scientific">Rhypophila decipiens</name>
    <dbReference type="NCBI Taxonomy" id="261697"/>
    <lineage>
        <taxon>Eukaryota</taxon>
        <taxon>Fungi</taxon>
        <taxon>Dikarya</taxon>
        <taxon>Ascomycota</taxon>
        <taxon>Pezizomycotina</taxon>
        <taxon>Sordariomycetes</taxon>
        <taxon>Sordariomycetidae</taxon>
        <taxon>Sordariales</taxon>
        <taxon>Naviculisporaceae</taxon>
        <taxon>Rhypophila</taxon>
    </lineage>
</organism>
<gene>
    <name evidence="2" type="ORF">QBC37DRAFT_400151</name>
</gene>
<reference evidence="2" key="2">
    <citation type="submission" date="2023-05" db="EMBL/GenBank/DDBJ databases">
        <authorList>
            <consortium name="Lawrence Berkeley National Laboratory"/>
            <person name="Steindorff A."/>
            <person name="Hensen N."/>
            <person name="Bonometti L."/>
            <person name="Westerberg I."/>
            <person name="Brannstrom I.O."/>
            <person name="Guillou S."/>
            <person name="Cros-Aarteil S."/>
            <person name="Calhoun S."/>
            <person name="Haridas S."/>
            <person name="Kuo A."/>
            <person name="Mondo S."/>
            <person name="Pangilinan J."/>
            <person name="Riley R."/>
            <person name="Labutti K."/>
            <person name="Andreopoulos B."/>
            <person name="Lipzen A."/>
            <person name="Chen C."/>
            <person name="Yanf M."/>
            <person name="Daum C."/>
            <person name="Ng V."/>
            <person name="Clum A."/>
            <person name="Ohm R."/>
            <person name="Martin F."/>
            <person name="Silar P."/>
            <person name="Natvig D."/>
            <person name="Lalanne C."/>
            <person name="Gautier V."/>
            <person name="Ament-Velasquez S.L."/>
            <person name="Kruys A."/>
            <person name="Hutchinson M.I."/>
            <person name="Powell A.J."/>
            <person name="Barry K."/>
            <person name="Miller A.N."/>
            <person name="Grigoriev I.V."/>
            <person name="Debuchy R."/>
            <person name="Gladieux P."/>
            <person name="Thoren M.H."/>
            <person name="Johannesson H."/>
        </authorList>
    </citation>
    <scope>NUCLEOTIDE SEQUENCE</scope>
    <source>
        <strain evidence="2">PSN293</strain>
    </source>
</reference>
<dbReference type="AlphaFoldDB" id="A0AAN6Y866"/>
<accession>A0AAN6Y866</accession>
<proteinExistence type="predicted"/>